<feature type="chain" id="PRO_5032544557" description="Neprosin PEP catalytic domain-containing protein" evidence="1">
    <location>
        <begin position="36"/>
        <end position="332"/>
    </location>
</feature>
<dbReference type="InterPro" id="IPR004314">
    <property type="entry name" value="Neprosin"/>
</dbReference>
<organism evidence="3 4">
    <name type="scientific">Rhododendron simsii</name>
    <name type="common">Sims's rhododendron</name>
    <dbReference type="NCBI Taxonomy" id="118357"/>
    <lineage>
        <taxon>Eukaryota</taxon>
        <taxon>Viridiplantae</taxon>
        <taxon>Streptophyta</taxon>
        <taxon>Embryophyta</taxon>
        <taxon>Tracheophyta</taxon>
        <taxon>Spermatophyta</taxon>
        <taxon>Magnoliopsida</taxon>
        <taxon>eudicotyledons</taxon>
        <taxon>Gunneridae</taxon>
        <taxon>Pentapetalae</taxon>
        <taxon>asterids</taxon>
        <taxon>Ericales</taxon>
        <taxon>Ericaceae</taxon>
        <taxon>Ericoideae</taxon>
        <taxon>Rhodoreae</taxon>
        <taxon>Rhododendron</taxon>
    </lineage>
</organism>
<dbReference type="Pfam" id="PF03080">
    <property type="entry name" value="Neprosin"/>
    <property type="match status" value="1"/>
</dbReference>
<dbReference type="Proteomes" id="UP000626092">
    <property type="component" value="Unassembled WGS sequence"/>
</dbReference>
<gene>
    <name evidence="3" type="ORF">RHSIM_Rhsim02G0222200</name>
</gene>
<keyword evidence="1" id="KW-0732">Signal</keyword>
<evidence type="ECO:0000256" key="1">
    <source>
        <dbReference type="SAM" id="SignalP"/>
    </source>
</evidence>
<dbReference type="PROSITE" id="PS52045">
    <property type="entry name" value="NEPROSIN_PEP_CD"/>
    <property type="match status" value="1"/>
</dbReference>
<dbReference type="InterPro" id="IPR053168">
    <property type="entry name" value="Glutamic_endopeptidase"/>
</dbReference>
<name>A0A834LW39_RHOSS</name>
<dbReference type="InterPro" id="IPR025521">
    <property type="entry name" value="Neprosin_propep"/>
</dbReference>
<comment type="caution">
    <text evidence="3">The sequence shown here is derived from an EMBL/GenBank/DDBJ whole genome shotgun (WGS) entry which is preliminary data.</text>
</comment>
<sequence>MIHCFHCPDQRMDLSAFLLFLFLSSLFVCPNLVEGSIELSAREDLELENELKLLNKPAVKTIQTEYGDIYDCVDFYNQPAFDHPMLKNHSFYFEYAVVHTIGRAGKYNGVGAALSIHRPRLSRNDQYSAARFKIQRGVEAIQVGWRVDPGLYGGDTRTRSFIRVDAPQAHCYNTRCPGFVLVRSDIPPDFVYQQTSKSGGPIYEKQLYVKRDLANGNWWLLIGDDFEPVGFWPKRIFSDLANLANYVEWGGQVYTPPGTFTPEMGSGNVLQDYPDGKQDAFFRNTQVINEFDQNVDEYNTETFHDLEQYDIVDLRNAQNYGHVVVYGGPQQK</sequence>
<dbReference type="AlphaFoldDB" id="A0A834LW39"/>
<accession>A0A834LW39</accession>
<evidence type="ECO:0000259" key="2">
    <source>
        <dbReference type="PROSITE" id="PS52045"/>
    </source>
</evidence>
<dbReference type="PANTHER" id="PTHR31589">
    <property type="entry name" value="PROTEIN, PUTATIVE (DUF239)-RELATED-RELATED"/>
    <property type="match status" value="1"/>
</dbReference>
<proteinExistence type="predicted"/>
<dbReference type="OrthoDB" id="1858978at2759"/>
<keyword evidence="4" id="KW-1185">Reference proteome</keyword>
<feature type="signal peptide" evidence="1">
    <location>
        <begin position="1"/>
        <end position="35"/>
    </location>
</feature>
<dbReference type="PANTHER" id="PTHR31589:SF223">
    <property type="entry name" value="PROTEIN, PUTATIVE (DUF239)-RELATED"/>
    <property type="match status" value="1"/>
</dbReference>
<dbReference type="EMBL" id="WJXA01000002">
    <property type="protein sequence ID" value="KAF7150344.1"/>
    <property type="molecule type" value="Genomic_DNA"/>
</dbReference>
<feature type="domain" description="Neprosin PEP catalytic" evidence="2">
    <location>
        <begin position="87"/>
        <end position="332"/>
    </location>
</feature>
<dbReference type="Pfam" id="PF14365">
    <property type="entry name" value="Neprosin_AP"/>
    <property type="match status" value="1"/>
</dbReference>
<evidence type="ECO:0000313" key="3">
    <source>
        <dbReference type="EMBL" id="KAF7150344.1"/>
    </source>
</evidence>
<protein>
    <recommendedName>
        <fullName evidence="2">Neprosin PEP catalytic domain-containing protein</fullName>
    </recommendedName>
</protein>
<reference evidence="3" key="1">
    <citation type="submission" date="2019-11" db="EMBL/GenBank/DDBJ databases">
        <authorList>
            <person name="Liu Y."/>
            <person name="Hou J."/>
            <person name="Li T.-Q."/>
            <person name="Guan C.-H."/>
            <person name="Wu X."/>
            <person name="Wu H.-Z."/>
            <person name="Ling F."/>
            <person name="Zhang R."/>
            <person name="Shi X.-G."/>
            <person name="Ren J.-P."/>
            <person name="Chen E.-F."/>
            <person name="Sun J.-M."/>
        </authorList>
    </citation>
    <scope>NUCLEOTIDE SEQUENCE</scope>
    <source>
        <strain evidence="3">Adult_tree_wgs_1</strain>
        <tissue evidence="3">Leaves</tissue>
    </source>
</reference>
<evidence type="ECO:0000313" key="4">
    <source>
        <dbReference type="Proteomes" id="UP000626092"/>
    </source>
</evidence>